<dbReference type="Proteomes" id="UP000886653">
    <property type="component" value="Unassembled WGS sequence"/>
</dbReference>
<dbReference type="OrthoDB" id="2502203at2759"/>
<dbReference type="AlphaFoldDB" id="A0A9P6NQ58"/>
<organism evidence="2 3">
    <name type="scientific">Cronartium quercuum f. sp. fusiforme G11</name>
    <dbReference type="NCBI Taxonomy" id="708437"/>
    <lineage>
        <taxon>Eukaryota</taxon>
        <taxon>Fungi</taxon>
        <taxon>Dikarya</taxon>
        <taxon>Basidiomycota</taxon>
        <taxon>Pucciniomycotina</taxon>
        <taxon>Pucciniomycetes</taxon>
        <taxon>Pucciniales</taxon>
        <taxon>Coleosporiaceae</taxon>
        <taxon>Cronartium</taxon>
    </lineage>
</organism>
<proteinExistence type="predicted"/>
<feature type="region of interest" description="Disordered" evidence="1">
    <location>
        <begin position="390"/>
        <end position="461"/>
    </location>
</feature>
<reference evidence="2" key="1">
    <citation type="submission" date="2013-11" db="EMBL/GenBank/DDBJ databases">
        <title>Genome sequence of the fusiform rust pathogen reveals effectors for host alternation and coevolution with pine.</title>
        <authorList>
            <consortium name="DOE Joint Genome Institute"/>
            <person name="Smith K."/>
            <person name="Pendleton A."/>
            <person name="Kubisiak T."/>
            <person name="Anderson C."/>
            <person name="Salamov A."/>
            <person name="Aerts A."/>
            <person name="Riley R."/>
            <person name="Clum A."/>
            <person name="Lindquist E."/>
            <person name="Ence D."/>
            <person name="Campbell M."/>
            <person name="Kronenberg Z."/>
            <person name="Feau N."/>
            <person name="Dhillon B."/>
            <person name="Hamelin R."/>
            <person name="Burleigh J."/>
            <person name="Smith J."/>
            <person name="Yandell M."/>
            <person name="Nelson C."/>
            <person name="Grigoriev I."/>
            <person name="Davis J."/>
        </authorList>
    </citation>
    <scope>NUCLEOTIDE SEQUENCE</scope>
    <source>
        <strain evidence="2">G11</strain>
    </source>
</reference>
<protein>
    <submittedName>
        <fullName evidence="2">Uncharacterized protein</fullName>
    </submittedName>
</protein>
<comment type="caution">
    <text evidence="2">The sequence shown here is derived from an EMBL/GenBank/DDBJ whole genome shotgun (WGS) entry which is preliminary data.</text>
</comment>
<evidence type="ECO:0000313" key="2">
    <source>
        <dbReference type="EMBL" id="KAG0150163.1"/>
    </source>
</evidence>
<sequence>MPSGSLCPNCQKTLVRCKSLRQTDPESYGREYLACRTCPSGKWYMDDPNRPLPCPAKKRNIWHKLGSWGAPTLPDGLNHTATYIFPPAHDYPQVVFPVSGSLKPCFVTSNRLSTPVDIPQPSSRSVPASPKPPPSPPLENLDELSSPPPPPAPSIPEIAPEPIREPTPELVPPEPIPEKVVDHQPQVLQHQHESEPVFESGPTLEEIINEDEDRKRYELLMKIANSPAPPPSVHSADHQQDGLSQRSDPPLLDHLSREPSPIPERILTPAPSISYHEQPCSPARSASHHESERPMTPIEQVLGREEEHRLREKLIKIVQTPRPATPLFDPSPPVHQVSYTPLPTHTPVDPKLGPDQAQEEVEIADYAERIARRLDEAILKSPFIKARECLYTPKVSHPPTPKPIHSSTPKASDSSTPKPIHSSTPKLSHLPTPKVGSERSTPRASSASISYTPRSRHSDGLVEVENVRMIGSFTNSPRRSTTCHFSTLPDPPLHFCGSKSSDKIEKGKGHHQSFGLVGNESPLFS</sequence>
<accession>A0A9P6NQ58</accession>
<feature type="region of interest" description="Disordered" evidence="1">
    <location>
        <begin position="317"/>
        <end position="357"/>
    </location>
</feature>
<feature type="compositionally biased region" description="Polar residues" evidence="1">
    <location>
        <begin position="405"/>
        <end position="426"/>
    </location>
</feature>
<name>A0A9P6NQ58_9BASI</name>
<feature type="compositionally biased region" description="Polar residues" evidence="1">
    <location>
        <begin position="442"/>
        <end position="453"/>
    </location>
</feature>
<feature type="region of interest" description="Disordered" evidence="1">
    <location>
        <begin position="499"/>
        <end position="525"/>
    </location>
</feature>
<evidence type="ECO:0000256" key="1">
    <source>
        <dbReference type="SAM" id="MobiDB-lite"/>
    </source>
</evidence>
<dbReference type="EMBL" id="MU167221">
    <property type="protein sequence ID" value="KAG0150163.1"/>
    <property type="molecule type" value="Genomic_DNA"/>
</dbReference>
<keyword evidence="3" id="KW-1185">Reference proteome</keyword>
<gene>
    <name evidence="2" type="ORF">CROQUDRAFT_652572</name>
</gene>
<evidence type="ECO:0000313" key="3">
    <source>
        <dbReference type="Proteomes" id="UP000886653"/>
    </source>
</evidence>
<feature type="region of interest" description="Disordered" evidence="1">
    <location>
        <begin position="113"/>
        <end position="305"/>
    </location>
</feature>